<protein>
    <recommendedName>
        <fullName evidence="1">Retrotransposon gag domain-containing protein</fullName>
    </recommendedName>
</protein>
<dbReference type="InterPro" id="IPR005162">
    <property type="entry name" value="Retrotrans_gag_dom"/>
</dbReference>
<sequence>MNPPTLTGSSTIDDPKSFVEEMKKWKKGRVEGAPPASWACFEEAFLRRFFPRELREAKVREFLTLKQDSLSVHEYGLRFTQLSHCAQEMVADMRSTMSLFVAGLL</sequence>
<evidence type="ECO:0000313" key="3">
    <source>
        <dbReference type="Proteomes" id="UP001234989"/>
    </source>
</evidence>
<organism evidence="2 3">
    <name type="scientific">Solanum verrucosum</name>
    <dbReference type="NCBI Taxonomy" id="315347"/>
    <lineage>
        <taxon>Eukaryota</taxon>
        <taxon>Viridiplantae</taxon>
        <taxon>Streptophyta</taxon>
        <taxon>Embryophyta</taxon>
        <taxon>Tracheophyta</taxon>
        <taxon>Spermatophyta</taxon>
        <taxon>Magnoliopsida</taxon>
        <taxon>eudicotyledons</taxon>
        <taxon>Gunneridae</taxon>
        <taxon>Pentapetalae</taxon>
        <taxon>asterids</taxon>
        <taxon>lamiids</taxon>
        <taxon>Solanales</taxon>
        <taxon>Solanaceae</taxon>
        <taxon>Solanoideae</taxon>
        <taxon>Solaneae</taxon>
        <taxon>Solanum</taxon>
    </lineage>
</organism>
<gene>
    <name evidence="2" type="ORF">MTR67_039685</name>
</gene>
<dbReference type="Proteomes" id="UP001234989">
    <property type="component" value="Chromosome 9"/>
</dbReference>
<dbReference type="AlphaFoldDB" id="A0AAF0UHB1"/>
<proteinExistence type="predicted"/>
<keyword evidence="3" id="KW-1185">Reference proteome</keyword>
<feature type="domain" description="Retrotransposon gag" evidence="1">
    <location>
        <begin position="22"/>
        <end position="104"/>
    </location>
</feature>
<dbReference type="EMBL" id="CP133620">
    <property type="protein sequence ID" value="WMV46300.1"/>
    <property type="molecule type" value="Genomic_DNA"/>
</dbReference>
<name>A0AAF0UHB1_SOLVR</name>
<evidence type="ECO:0000313" key="2">
    <source>
        <dbReference type="EMBL" id="WMV46300.1"/>
    </source>
</evidence>
<dbReference type="Pfam" id="PF03732">
    <property type="entry name" value="Retrotrans_gag"/>
    <property type="match status" value="1"/>
</dbReference>
<evidence type="ECO:0000259" key="1">
    <source>
        <dbReference type="Pfam" id="PF03732"/>
    </source>
</evidence>
<reference evidence="2" key="1">
    <citation type="submission" date="2023-08" db="EMBL/GenBank/DDBJ databases">
        <title>A de novo genome assembly of Solanum verrucosum Schlechtendal, a Mexican diploid species geographically isolated from the other diploid A-genome species in potato relatives.</title>
        <authorList>
            <person name="Hosaka K."/>
        </authorList>
    </citation>
    <scope>NUCLEOTIDE SEQUENCE</scope>
    <source>
        <tissue evidence="2">Young leaves</tissue>
    </source>
</reference>
<accession>A0AAF0UHB1</accession>